<evidence type="ECO:0000313" key="6">
    <source>
        <dbReference type="EMBL" id="RHC67038.1"/>
    </source>
</evidence>
<evidence type="ECO:0000313" key="10">
    <source>
        <dbReference type="Proteomes" id="UP000095679"/>
    </source>
</evidence>
<dbReference type="SUPFAM" id="SSF52540">
    <property type="entry name" value="P-loop containing nucleoside triphosphate hydrolases"/>
    <property type="match status" value="1"/>
</dbReference>
<dbReference type="GO" id="GO:0005524">
    <property type="term" value="F:ATP binding"/>
    <property type="evidence" value="ECO:0007669"/>
    <property type="project" value="UniProtKB-UniRule"/>
</dbReference>
<dbReference type="Proteomes" id="UP000286561">
    <property type="component" value="Unassembled WGS sequence"/>
</dbReference>
<evidence type="ECO:0000256" key="1">
    <source>
        <dbReference type="PIRNR" id="PIRNR036409"/>
    </source>
</evidence>
<evidence type="ECO:0000313" key="9">
    <source>
        <dbReference type="Proteomes" id="UP000095390"/>
    </source>
</evidence>
<protein>
    <submittedName>
        <fullName evidence="2">Ethanolamine utilization protein EutP</fullName>
    </submittedName>
</protein>
<dbReference type="EMBL" id="QRQO01000005">
    <property type="protein sequence ID" value="RHN16567.1"/>
    <property type="molecule type" value="Genomic_DNA"/>
</dbReference>
<evidence type="ECO:0000313" key="14">
    <source>
        <dbReference type="Proteomes" id="UP000284621"/>
    </source>
</evidence>
<keyword evidence="14" id="KW-1185">Reference proteome</keyword>
<dbReference type="Proteomes" id="UP000284621">
    <property type="component" value="Unassembled WGS sequence"/>
</dbReference>
<dbReference type="PANTHER" id="PTHR40453">
    <property type="entry name" value="PROTEIN YOEF"/>
    <property type="match status" value="1"/>
</dbReference>
<dbReference type="PANTHER" id="PTHR40453:SF1">
    <property type="entry name" value="PROTEIN YOEF"/>
    <property type="match status" value="1"/>
</dbReference>
<dbReference type="PIRSF" id="PIRSF036409">
    <property type="entry name" value="EutP_PduV"/>
    <property type="match status" value="1"/>
</dbReference>
<dbReference type="Proteomes" id="UP000262524">
    <property type="component" value="Unassembled WGS sequence"/>
</dbReference>
<gene>
    <name evidence="7" type="ORF">DW068_01755</name>
    <name evidence="6" type="ORF">DW833_04165</name>
    <name evidence="5" type="ORF">DW972_10990</name>
    <name evidence="8" type="ORF">DWZ29_03175</name>
    <name evidence="4" type="ORF">DXD91_00425</name>
    <name evidence="3" type="ORF">ERS852450_03295</name>
    <name evidence="2" type="ORF">ERS852578_01959</name>
</gene>
<dbReference type="EMBL" id="QRNJ01000004">
    <property type="protein sequence ID" value="RHK41623.1"/>
    <property type="molecule type" value="Genomic_DNA"/>
</dbReference>
<dbReference type="InterPro" id="IPR027417">
    <property type="entry name" value="P-loop_NTPase"/>
</dbReference>
<dbReference type="Proteomes" id="UP000283497">
    <property type="component" value="Unassembled WGS sequence"/>
</dbReference>
<dbReference type="AlphaFoldDB" id="A0A173TV87"/>
<comment type="similarity">
    <text evidence="1">Belongs to the EutP/PduV family.</text>
</comment>
<evidence type="ECO:0000313" key="4">
    <source>
        <dbReference type="EMBL" id="RGI92494.1"/>
    </source>
</evidence>
<reference evidence="11 12" key="2">
    <citation type="submission" date="2018-08" db="EMBL/GenBank/DDBJ databases">
        <title>A genome reference for cultivated species of the human gut microbiota.</title>
        <authorList>
            <person name="Zou Y."/>
            <person name="Xue W."/>
            <person name="Luo G."/>
        </authorList>
    </citation>
    <scope>NUCLEOTIDE SEQUENCE [LARGE SCALE GENOMIC DNA]</scope>
    <source>
        <strain evidence="8 13">AF31-17AC</strain>
        <strain evidence="7 12">AF45-14BH</strain>
        <strain evidence="6 14">AM34-3LB</strain>
        <strain evidence="5 15">AM48-23BH</strain>
        <strain evidence="4 11">TM10-1AC</strain>
    </source>
</reference>
<evidence type="ECO:0000313" key="7">
    <source>
        <dbReference type="EMBL" id="RHK41623.1"/>
    </source>
</evidence>
<dbReference type="CDD" id="cd00882">
    <property type="entry name" value="Ras_like_GTPase"/>
    <property type="match status" value="1"/>
</dbReference>
<evidence type="ECO:0000313" key="3">
    <source>
        <dbReference type="EMBL" id="CUP23177.1"/>
    </source>
</evidence>
<dbReference type="GeneID" id="75049544"/>
<evidence type="ECO:0000313" key="11">
    <source>
        <dbReference type="Proteomes" id="UP000262524"/>
    </source>
</evidence>
<dbReference type="EMBL" id="CYZL01000063">
    <property type="protein sequence ID" value="CUP23177.1"/>
    <property type="molecule type" value="Genomic_DNA"/>
</dbReference>
<dbReference type="Proteomes" id="UP000095679">
    <property type="component" value="Unassembled WGS sequence"/>
</dbReference>
<name>A0A173TV87_9FIRM</name>
<evidence type="ECO:0000313" key="2">
    <source>
        <dbReference type="EMBL" id="CUN06404.1"/>
    </source>
</evidence>
<reference evidence="9 10" key="1">
    <citation type="submission" date="2015-09" db="EMBL/GenBank/DDBJ databases">
        <authorList>
            <consortium name="Pathogen Informatics"/>
        </authorList>
    </citation>
    <scope>NUCLEOTIDE SEQUENCE [LARGE SCALE GENOMIC DNA]</scope>
    <source>
        <strain evidence="3 10">2789STDY5834835</strain>
        <strain evidence="2 9">2789STDY5834966</strain>
    </source>
</reference>
<evidence type="ECO:0000313" key="8">
    <source>
        <dbReference type="EMBL" id="RHN16567.1"/>
    </source>
</evidence>
<dbReference type="GO" id="GO:0006576">
    <property type="term" value="P:biogenic amine metabolic process"/>
    <property type="evidence" value="ECO:0007669"/>
    <property type="project" value="InterPro"/>
</dbReference>
<evidence type="ECO:0000313" key="13">
    <source>
        <dbReference type="Proteomes" id="UP000283700"/>
    </source>
</evidence>
<proteinExistence type="inferred from homology"/>
<keyword evidence="1" id="KW-0547">Nucleotide-binding</keyword>
<organism evidence="2 9">
    <name type="scientific">Anaerobutyricum hallii</name>
    <dbReference type="NCBI Taxonomy" id="39488"/>
    <lineage>
        <taxon>Bacteria</taxon>
        <taxon>Bacillati</taxon>
        <taxon>Bacillota</taxon>
        <taxon>Clostridia</taxon>
        <taxon>Lachnospirales</taxon>
        <taxon>Lachnospiraceae</taxon>
        <taxon>Anaerobutyricum</taxon>
    </lineage>
</organism>
<evidence type="ECO:0000313" key="5">
    <source>
        <dbReference type="EMBL" id="RGZ80977.1"/>
    </source>
</evidence>
<evidence type="ECO:0000313" key="15">
    <source>
        <dbReference type="Proteomes" id="UP000286561"/>
    </source>
</evidence>
<dbReference type="EMBL" id="QSOE01000002">
    <property type="protein sequence ID" value="RGI92494.1"/>
    <property type="molecule type" value="Genomic_DNA"/>
</dbReference>
<dbReference type="EMBL" id="QSID01000003">
    <property type="protein sequence ID" value="RHC67038.1"/>
    <property type="molecule type" value="Genomic_DNA"/>
</dbReference>
<dbReference type="InterPro" id="IPR012381">
    <property type="entry name" value="EutP_PduV"/>
</dbReference>
<dbReference type="RefSeq" id="WP_005350502.1">
    <property type="nucleotide sequence ID" value="NZ_BLYK01000150.1"/>
</dbReference>
<evidence type="ECO:0000313" key="12">
    <source>
        <dbReference type="Proteomes" id="UP000283497"/>
    </source>
</evidence>
<dbReference type="Proteomes" id="UP000283700">
    <property type="component" value="Unassembled WGS sequence"/>
</dbReference>
<accession>A0A173TV87</accession>
<dbReference type="Pfam" id="PF10662">
    <property type="entry name" value="PduV-EutP"/>
    <property type="match status" value="1"/>
</dbReference>
<dbReference type="Proteomes" id="UP000095390">
    <property type="component" value="Unassembled WGS sequence"/>
</dbReference>
<sequence>MRKIMFVGRSESGKTTIMQAMKGKPITYHKTQYVNNFDVIIDTPGEYAETKQLSGALAVYGCEADIIGLLMSAIEPFSLYPPNVVSVSNREVVGVVTKCDHWAANPELAAEWLRLAGCKKIFFTSAYTGEGIAEILSYLKEPVDVLPWEVAKAEYDKLGFGPGESEKHTLRI</sequence>
<dbReference type="Gene3D" id="3.40.50.300">
    <property type="entry name" value="P-loop containing nucleotide triphosphate hydrolases"/>
    <property type="match status" value="1"/>
</dbReference>
<dbReference type="EMBL" id="QSEP01000079">
    <property type="protein sequence ID" value="RGZ80977.1"/>
    <property type="molecule type" value="Genomic_DNA"/>
</dbReference>
<dbReference type="EMBL" id="CYYC01000023">
    <property type="protein sequence ID" value="CUN06404.1"/>
    <property type="molecule type" value="Genomic_DNA"/>
</dbReference>
<dbReference type="OrthoDB" id="6179at2"/>